<name>D5EDF9_AMICL</name>
<comment type="similarity">
    <text evidence="1">Belongs to the type-I restriction system S methylase family.</text>
</comment>
<protein>
    <submittedName>
        <fullName evidence="5">Restriction modification system DNA specificity domain protein</fullName>
    </submittedName>
</protein>
<sequence>MSSNEWREVKLGEIVDIEMGQSPKSEFYNTEGLGVPFLQGNKTFGMIYPKFDVFCTNVKKIAIQNDILMSVRAPVGDLNIAQEKICIGRGICAMRMKNRNNLYLFYLLKHNVKNLKKTESGTVFGGVNKKDIMGLSVMWTPNLQEQKTIAATLSCLDDKIELNNRINKTLEEMAQAIFKSWFVDFEPFQNGEFIDSELGKIPKGWRVGTLDEIIELFDSKRIPLSSRKREKMQKVYPYYGATSLMDYVDDYIFDGVYVLLGEDGTVIDGKGYPILQYVWGKFWVNNHAHVLKGKNGFSEESLYILLKNTNVKSIVTGAVQLKINQSNLKSVKVIIPSVDKIAEFNYLIARFFAEKRRLSEENQILISVRDALLPKLMSGEVRVPIEEVL</sequence>
<dbReference type="AlphaFoldDB" id="D5EDF9"/>
<evidence type="ECO:0000256" key="3">
    <source>
        <dbReference type="ARBA" id="ARBA00023125"/>
    </source>
</evidence>
<evidence type="ECO:0000313" key="5">
    <source>
        <dbReference type="EMBL" id="ADE56591.1"/>
    </source>
</evidence>
<keyword evidence="2" id="KW-0680">Restriction system</keyword>
<dbReference type="Pfam" id="PF01420">
    <property type="entry name" value="Methylase_S"/>
    <property type="match status" value="2"/>
</dbReference>
<proteinExistence type="inferred from homology"/>
<dbReference type="CDD" id="cd17498">
    <property type="entry name" value="RMtype1_S_Aco12261I-TRD1-CR1_like"/>
    <property type="match status" value="1"/>
</dbReference>
<feature type="domain" description="Type I restriction modification DNA specificity" evidence="4">
    <location>
        <begin position="202"/>
        <end position="340"/>
    </location>
</feature>
<dbReference type="OrthoDB" id="4931at2"/>
<organism evidence="5 6">
    <name type="scientific">Aminobacterium colombiense (strain DSM 12261 / ALA-1)</name>
    <dbReference type="NCBI Taxonomy" id="572547"/>
    <lineage>
        <taxon>Bacteria</taxon>
        <taxon>Thermotogati</taxon>
        <taxon>Synergistota</taxon>
        <taxon>Synergistia</taxon>
        <taxon>Synergistales</taxon>
        <taxon>Aminobacteriaceae</taxon>
        <taxon>Aminobacterium</taxon>
    </lineage>
</organism>
<dbReference type="PANTHER" id="PTHR30408">
    <property type="entry name" value="TYPE-1 RESTRICTION ENZYME ECOKI SPECIFICITY PROTEIN"/>
    <property type="match status" value="1"/>
</dbReference>
<gene>
    <name evidence="5" type="ordered locus">Amico_0450</name>
</gene>
<reference evidence="5 6" key="1">
    <citation type="journal article" date="2010" name="Stand. Genomic Sci.">
        <title>Complete genome sequence of Aminobacterium colombiense type strain (ALA-1).</title>
        <authorList>
            <person name="Chertkov O."/>
            <person name="Sikorski J."/>
            <person name="Brambilla E."/>
            <person name="Lapidus A."/>
            <person name="Copeland A."/>
            <person name="Glavina Del Rio T."/>
            <person name="Nolan M."/>
            <person name="Lucas S."/>
            <person name="Tice H."/>
            <person name="Cheng J.F."/>
            <person name="Han C."/>
            <person name="Detter J.C."/>
            <person name="Bruce D."/>
            <person name="Tapia R."/>
            <person name="Goodwin L."/>
            <person name="Pitluck S."/>
            <person name="Liolios K."/>
            <person name="Ivanova N."/>
            <person name="Mavromatis K."/>
            <person name="Ovchinnikova G."/>
            <person name="Pati A."/>
            <person name="Chen A."/>
            <person name="Palaniappan K."/>
            <person name="Land M."/>
            <person name="Hauser L."/>
            <person name="Chang Y.J."/>
            <person name="Jeffries C.D."/>
            <person name="Spring S."/>
            <person name="Rohde M."/>
            <person name="Goker M."/>
            <person name="Bristow J."/>
            <person name="Eisen J.A."/>
            <person name="Markowitz V."/>
            <person name="Hugenholtz P."/>
            <person name="Kyrpides N.C."/>
            <person name="Klenk H.P."/>
        </authorList>
    </citation>
    <scope>NUCLEOTIDE SEQUENCE [LARGE SCALE GENOMIC DNA]</scope>
    <source>
        <strain evidence="6">DSM 12261 / ALA-1</strain>
    </source>
</reference>
<dbReference type="InterPro" id="IPR052021">
    <property type="entry name" value="Type-I_RS_S_subunit"/>
</dbReference>
<evidence type="ECO:0000256" key="2">
    <source>
        <dbReference type="ARBA" id="ARBA00022747"/>
    </source>
</evidence>
<dbReference type="PANTHER" id="PTHR30408:SF13">
    <property type="entry name" value="TYPE I RESTRICTION ENZYME HINDI SPECIFICITY SUBUNIT"/>
    <property type="match status" value="1"/>
</dbReference>
<dbReference type="HOGENOM" id="CLU_021095_2_1_0"/>
<dbReference type="STRING" id="572547.Amico_0450"/>
<evidence type="ECO:0000313" key="6">
    <source>
        <dbReference type="Proteomes" id="UP000002366"/>
    </source>
</evidence>
<dbReference type="REBASE" id="25204">
    <property type="entry name" value="S.Aco12261I"/>
</dbReference>
<keyword evidence="6" id="KW-1185">Reference proteome</keyword>
<dbReference type="EMBL" id="CP001997">
    <property type="protein sequence ID" value="ADE56591.1"/>
    <property type="molecule type" value="Genomic_DNA"/>
</dbReference>
<accession>D5EDF9</accession>
<dbReference type="GO" id="GO:0003677">
    <property type="term" value="F:DNA binding"/>
    <property type="evidence" value="ECO:0007669"/>
    <property type="project" value="UniProtKB-KW"/>
</dbReference>
<dbReference type="GO" id="GO:0009307">
    <property type="term" value="P:DNA restriction-modification system"/>
    <property type="evidence" value="ECO:0007669"/>
    <property type="project" value="UniProtKB-KW"/>
</dbReference>
<dbReference type="InterPro" id="IPR000055">
    <property type="entry name" value="Restrct_endonuc_typeI_TRD"/>
</dbReference>
<dbReference type="CDD" id="cd17262">
    <property type="entry name" value="RMtype1_S_Aco12261I-TRD2-CR2"/>
    <property type="match status" value="1"/>
</dbReference>
<dbReference type="KEGG" id="aco:Amico_0450"/>
<keyword evidence="3" id="KW-0238">DNA-binding</keyword>
<feature type="domain" description="Type I restriction modification DNA specificity" evidence="4">
    <location>
        <begin position="5"/>
        <end position="172"/>
    </location>
</feature>
<dbReference type="eggNOG" id="COG0732">
    <property type="taxonomic scope" value="Bacteria"/>
</dbReference>
<evidence type="ECO:0000259" key="4">
    <source>
        <dbReference type="Pfam" id="PF01420"/>
    </source>
</evidence>
<dbReference type="Gene3D" id="3.90.220.20">
    <property type="entry name" value="DNA methylase specificity domains"/>
    <property type="match status" value="2"/>
</dbReference>
<dbReference type="Proteomes" id="UP000002366">
    <property type="component" value="Chromosome"/>
</dbReference>
<dbReference type="InterPro" id="IPR044946">
    <property type="entry name" value="Restrct_endonuc_typeI_TRD_sf"/>
</dbReference>
<evidence type="ECO:0000256" key="1">
    <source>
        <dbReference type="ARBA" id="ARBA00010923"/>
    </source>
</evidence>
<dbReference type="RefSeq" id="WP_013047857.1">
    <property type="nucleotide sequence ID" value="NC_014011.1"/>
</dbReference>
<dbReference type="SUPFAM" id="SSF116734">
    <property type="entry name" value="DNA methylase specificity domain"/>
    <property type="match status" value="2"/>
</dbReference>